<dbReference type="EMBL" id="AACEKF010000004">
    <property type="protein sequence ID" value="EAK2222792.1"/>
    <property type="molecule type" value="Genomic_DNA"/>
</dbReference>
<evidence type="ECO:0000313" key="3">
    <source>
        <dbReference type="EMBL" id="EAK6133875.1"/>
    </source>
</evidence>
<evidence type="ECO:0000313" key="5">
    <source>
        <dbReference type="EMBL" id="ECZ1247221.1"/>
    </source>
</evidence>
<dbReference type="EMBL" id="AACNXV010000008">
    <property type="protein sequence ID" value="EAL4004829.1"/>
    <property type="molecule type" value="Genomic_DNA"/>
</dbReference>
<dbReference type="EMBL" id="AACHSJ010000001">
    <property type="protein sequence ID" value="EAK6133875.1"/>
    <property type="molecule type" value="Genomic_DNA"/>
</dbReference>
<evidence type="ECO:0000313" key="2">
    <source>
        <dbReference type="EMBL" id="EAK2222792.1"/>
    </source>
</evidence>
<reference evidence="3" key="1">
    <citation type="submission" date="2018-05" db="EMBL/GenBank/DDBJ databases">
        <authorList>
            <consortium name="PulseNet: The National Subtyping Network for Foodborne Disease Surveillance"/>
            <person name="Tarr C.L."/>
            <person name="Trees E."/>
            <person name="Katz L.S."/>
            <person name="Carleton-Romer H.A."/>
            <person name="Stroika S."/>
            <person name="Kucerova Z."/>
            <person name="Roache K.F."/>
            <person name="Sabol A.L."/>
            <person name="Besser J."/>
            <person name="Gerner-Smidt P."/>
        </authorList>
    </citation>
    <scope>NUCLEOTIDE SEQUENCE</scope>
    <source>
        <strain evidence="2">PNUSAC000802</strain>
        <strain evidence="3">PNUSAC001686</strain>
        <strain evidence="5">PNUSAC011991</strain>
    </source>
</reference>
<gene>
    <name evidence="3" type="ORF">B6M74_00125</name>
    <name evidence="2" type="ORF">BGL21_02535</name>
    <name evidence="4" type="ORF">DVQ68_06695</name>
    <name evidence="5" type="ORF">F7513_02925</name>
</gene>
<organism evidence="3">
    <name type="scientific">Campylobacter jejuni</name>
    <dbReference type="NCBI Taxonomy" id="197"/>
    <lineage>
        <taxon>Bacteria</taxon>
        <taxon>Pseudomonadati</taxon>
        <taxon>Campylobacterota</taxon>
        <taxon>Epsilonproteobacteria</taxon>
        <taxon>Campylobacterales</taxon>
        <taxon>Campylobacteraceae</taxon>
        <taxon>Campylobacter</taxon>
    </lineage>
</organism>
<feature type="coiled-coil region" evidence="1">
    <location>
        <begin position="473"/>
        <end position="523"/>
    </location>
</feature>
<protein>
    <submittedName>
        <fullName evidence="3">Uncharacterized protein</fullName>
    </submittedName>
</protein>
<dbReference type="EMBL" id="AALFPE010000002">
    <property type="protein sequence ID" value="ECZ1247221.1"/>
    <property type="molecule type" value="Genomic_DNA"/>
</dbReference>
<feature type="coiled-coil region" evidence="1">
    <location>
        <begin position="72"/>
        <end position="137"/>
    </location>
</feature>
<dbReference type="AlphaFoldDB" id="A0A5T0ZJB9"/>
<accession>A0A5T0ZJB9</accession>
<proteinExistence type="predicted"/>
<keyword evidence="1" id="KW-0175">Coiled coil</keyword>
<feature type="coiled-coil region" evidence="1">
    <location>
        <begin position="292"/>
        <end position="352"/>
    </location>
</feature>
<reference evidence="4" key="2">
    <citation type="submission" date="2018-07" db="EMBL/GenBank/DDBJ databases">
        <authorList>
            <consortium name="GenomeTrakr network: Whole genome sequencing for foodborne pathogen traceback"/>
        </authorList>
    </citation>
    <scope>NUCLEOTIDE SEQUENCE</scope>
    <source>
        <strain evidence="4">NMSU-00307</strain>
    </source>
</reference>
<dbReference type="RefSeq" id="WP_087693368.1">
    <property type="nucleotide sequence ID" value="NZ_CP012210.1"/>
</dbReference>
<sequence length="880" mass="100989">MGTSLNELKTGREKLEIINQVLARINSISEAIDNTRLDEVVGLKQACESLKNECLKFKNDIVDKNDDILSKYDDINKKYSNISEKYNNVNAKFDYIKEAYEDFSLNKQEIQNIKDFLENNTEEFENLKKDIQKYEEIKFNLDNYINEIKQNKDFVKEYFDLNTKIKDEILSELNHALEIVDSLHLNVDELKEIKPELISIKKEVKDLANEAKLVVSEASEIIKNKINTIFFENQRLNQEMIDSVKKLEEIKFDIGVKYKEIASAYELLLESKQNIEDLREVIALYKEFENDITSYSQIIKDFKSKIENLERDLKSQSESIYSSLNDKQNEILKKLNEVKNEALVKFDELTAKCEGYKIHFEQSYDRFNQRALIANEDLGRLAEVAKKELGNDKLIYETELKVLAEETIKQMEEMLKGLSDERNEVTEVFETQTKEFTTLVDTSKVMIDNLNHIFNANYQAKKNEFSIIFNEKLHSLNENKQDFLNELVSAKENGLNKINETKEQSLNEIIQTKEQGLNELETKKGECIDEIDNQARIYDISGVKANVEYLLSLLNEKDDGKDDGIKDEIANIEQGIKDKEQELEEIKKQIEEALNNNDELKQKNEELKEIKNQIDEALSQEPPADTSELEERKEELENQIAELEKEIAGELINKKEEIEKELEEANQNLEDKNNELEQNEKDKKLITQKVLDITIKTLEALIDTKVSLNGDEEINGNKTFANPILVKVVPTNDNHLTNKIYVDTALKTKANLNGDNIFNGANTFNQALTSPTNPTNDNHLTRKWYVDYGGGIKNLGTTGSINLDLRQAQHFILTANAGTSIGIANFGGVGKSGTITINNCQNVVAFNAPFKFRIAQSGFSGTETFAYFCIDSNNVRLVRT</sequence>
<name>A0A5T0ZJB9_CAMJU</name>
<evidence type="ECO:0000256" key="1">
    <source>
        <dbReference type="SAM" id="Coils"/>
    </source>
</evidence>
<comment type="caution">
    <text evidence="3">The sequence shown here is derived from an EMBL/GenBank/DDBJ whole genome shotgun (WGS) entry which is preliminary data.</text>
</comment>
<evidence type="ECO:0000313" key="4">
    <source>
        <dbReference type="EMBL" id="EAL4004829.1"/>
    </source>
</evidence>
<feature type="coiled-coil region" evidence="1">
    <location>
        <begin position="569"/>
        <end position="689"/>
    </location>
</feature>
<feature type="coiled-coil region" evidence="1">
    <location>
        <begin position="401"/>
        <end position="428"/>
    </location>
</feature>